<reference evidence="1" key="1">
    <citation type="submission" date="2022-02" db="EMBL/GenBank/DDBJ databases">
        <authorList>
            <person name="King R."/>
        </authorList>
    </citation>
    <scope>NUCLEOTIDE SEQUENCE</scope>
</reference>
<reference evidence="1" key="2">
    <citation type="submission" date="2022-10" db="EMBL/GenBank/DDBJ databases">
        <authorList>
            <consortium name="ENA_rothamsted_submissions"/>
            <consortium name="culmorum"/>
            <person name="King R."/>
        </authorList>
    </citation>
    <scope>NUCLEOTIDE SEQUENCE</scope>
</reference>
<protein>
    <submittedName>
        <fullName evidence="1">Uncharacterized protein</fullName>
    </submittedName>
</protein>
<evidence type="ECO:0000313" key="1">
    <source>
        <dbReference type="EMBL" id="CAH1737330.1"/>
    </source>
</evidence>
<dbReference type="AlphaFoldDB" id="A0A9P0JJF9"/>
<dbReference type="Proteomes" id="UP001154329">
    <property type="component" value="Chromosome 4"/>
</dbReference>
<sequence>MPMRRVNVVGRDSHVGLHAPRYVDGQIRYALLQGRDVQGQYERARSRRNVGRRPSIVAAPPAVPLFSDHPLSTGHPISAAAAADSLSTAAKTMRTAVHLPPRETVAVHVRSDAAAVHDPSDAAALHDLPPCKARRAPPPRMTRGLLDGIKPSGGHIILPPTDVFRRRRCPSPDVSR</sequence>
<accession>A0A9P0JJF9</accession>
<name>A0A9P0JJF9_APHGO</name>
<gene>
    <name evidence="1" type="ORF">APHIGO_LOCUS10888</name>
</gene>
<proteinExistence type="predicted"/>
<organism evidence="1 2">
    <name type="scientific">Aphis gossypii</name>
    <name type="common">Cotton aphid</name>
    <dbReference type="NCBI Taxonomy" id="80765"/>
    <lineage>
        <taxon>Eukaryota</taxon>
        <taxon>Metazoa</taxon>
        <taxon>Ecdysozoa</taxon>
        <taxon>Arthropoda</taxon>
        <taxon>Hexapoda</taxon>
        <taxon>Insecta</taxon>
        <taxon>Pterygota</taxon>
        <taxon>Neoptera</taxon>
        <taxon>Paraneoptera</taxon>
        <taxon>Hemiptera</taxon>
        <taxon>Sternorrhyncha</taxon>
        <taxon>Aphidomorpha</taxon>
        <taxon>Aphidoidea</taxon>
        <taxon>Aphididae</taxon>
        <taxon>Aphidini</taxon>
        <taxon>Aphis</taxon>
        <taxon>Aphis</taxon>
    </lineage>
</organism>
<dbReference type="EMBL" id="OU899037">
    <property type="protein sequence ID" value="CAH1737330.1"/>
    <property type="molecule type" value="Genomic_DNA"/>
</dbReference>
<keyword evidence="2" id="KW-1185">Reference proteome</keyword>
<evidence type="ECO:0000313" key="2">
    <source>
        <dbReference type="Proteomes" id="UP001154329"/>
    </source>
</evidence>